<protein>
    <submittedName>
        <fullName evidence="1">Uncharacterized protein</fullName>
    </submittedName>
</protein>
<organism evidence="1 2">
    <name type="scientific">Pseudomonas savastanoi</name>
    <name type="common">Pseudomonas syringae pv. savastanoi</name>
    <dbReference type="NCBI Taxonomy" id="29438"/>
    <lineage>
        <taxon>Bacteria</taxon>
        <taxon>Pseudomonadati</taxon>
        <taxon>Pseudomonadota</taxon>
        <taxon>Gammaproteobacteria</taxon>
        <taxon>Pseudomonadales</taxon>
        <taxon>Pseudomonadaceae</taxon>
        <taxon>Pseudomonas</taxon>
    </lineage>
</organism>
<dbReference type="EMBL" id="RBSL01000102">
    <property type="protein sequence ID" value="RMS29687.1"/>
    <property type="molecule type" value="Genomic_DNA"/>
</dbReference>
<proteinExistence type="predicted"/>
<comment type="caution">
    <text evidence="1">The sequence shown here is derived from an EMBL/GenBank/DDBJ whole genome shotgun (WGS) entry which is preliminary data.</text>
</comment>
<dbReference type="AlphaFoldDB" id="A0A3M5BYL3"/>
<evidence type="ECO:0000313" key="2">
    <source>
        <dbReference type="Proteomes" id="UP000269801"/>
    </source>
</evidence>
<name>A0A3M5BYL3_PSESS</name>
<evidence type="ECO:0000313" key="1">
    <source>
        <dbReference type="EMBL" id="RMS29687.1"/>
    </source>
</evidence>
<gene>
    <name evidence="1" type="ORF">ALP70_03300</name>
</gene>
<accession>A0A3M5BYL3</accession>
<dbReference type="Proteomes" id="UP000269801">
    <property type="component" value="Unassembled WGS sequence"/>
</dbReference>
<reference evidence="1 2" key="1">
    <citation type="submission" date="2018-08" db="EMBL/GenBank/DDBJ databases">
        <title>Recombination of ecologically and evolutionarily significant loci maintains genetic cohesion in the Pseudomonas syringae species complex.</title>
        <authorList>
            <person name="Dillon M."/>
            <person name="Thakur S."/>
            <person name="Almeida R.N.D."/>
            <person name="Weir B.S."/>
            <person name="Guttman D.S."/>
        </authorList>
    </citation>
    <scope>NUCLEOTIDE SEQUENCE [LARGE SCALE GENOMIC DNA]</scope>
    <source>
        <strain evidence="1 2">ICMP 13685</strain>
    </source>
</reference>
<sequence>MSNLLAVEGLGFLINWQADPIDPNLSREASSLSLRFRAVIVPISFATFQERFATS</sequence>